<evidence type="ECO:0000313" key="5">
    <source>
        <dbReference type="EMBL" id="CAE7685983.1"/>
    </source>
</evidence>
<dbReference type="AlphaFoldDB" id="A0A812WFT5"/>
<dbReference type="InterPro" id="IPR058240">
    <property type="entry name" value="rSAM_sf"/>
</dbReference>
<reference evidence="5" key="1">
    <citation type="submission" date="2021-02" db="EMBL/GenBank/DDBJ databases">
        <authorList>
            <person name="Dougan E. K."/>
            <person name="Rhodes N."/>
            <person name="Thang M."/>
            <person name="Chan C."/>
        </authorList>
    </citation>
    <scope>NUCLEOTIDE SEQUENCE</scope>
</reference>
<dbReference type="GO" id="GO:0046872">
    <property type="term" value="F:metal ion binding"/>
    <property type="evidence" value="ECO:0007669"/>
    <property type="project" value="UniProtKB-KW"/>
</dbReference>
<proteinExistence type="predicted"/>
<comment type="caution">
    <text evidence="5">The sequence shown here is derived from an EMBL/GenBank/DDBJ whole genome shotgun (WGS) entry which is preliminary data.</text>
</comment>
<dbReference type="OrthoDB" id="415467at2759"/>
<accession>A0A812WFT5</accession>
<keyword evidence="1" id="KW-0479">Metal-binding</keyword>
<dbReference type="InterPro" id="IPR040086">
    <property type="entry name" value="MJ0683-like"/>
</dbReference>
<keyword evidence="6" id="KW-1185">Reference proteome</keyword>
<dbReference type="PANTHER" id="PTHR43432">
    <property type="entry name" value="SLR0285 PROTEIN"/>
    <property type="match status" value="1"/>
</dbReference>
<evidence type="ECO:0000256" key="2">
    <source>
        <dbReference type="ARBA" id="ARBA00023004"/>
    </source>
</evidence>
<dbReference type="Proteomes" id="UP000601435">
    <property type="component" value="Unassembled WGS sequence"/>
</dbReference>
<evidence type="ECO:0008006" key="7">
    <source>
        <dbReference type="Google" id="ProtNLM"/>
    </source>
</evidence>
<dbReference type="Gene3D" id="3.80.30.30">
    <property type="match status" value="1"/>
</dbReference>
<gene>
    <name evidence="5" type="ORF">SNEC2469_LOCUS19757</name>
</gene>
<evidence type="ECO:0000313" key="6">
    <source>
        <dbReference type="Proteomes" id="UP000601435"/>
    </source>
</evidence>
<dbReference type="InterPro" id="IPR007197">
    <property type="entry name" value="rSAM"/>
</dbReference>
<feature type="region of interest" description="Disordered" evidence="4">
    <location>
        <begin position="14"/>
        <end position="54"/>
    </location>
</feature>
<evidence type="ECO:0000256" key="1">
    <source>
        <dbReference type="ARBA" id="ARBA00022723"/>
    </source>
</evidence>
<dbReference type="EMBL" id="CAJNJA010033986">
    <property type="protein sequence ID" value="CAE7685983.1"/>
    <property type="molecule type" value="Genomic_DNA"/>
</dbReference>
<evidence type="ECO:0000256" key="3">
    <source>
        <dbReference type="ARBA" id="ARBA00023014"/>
    </source>
</evidence>
<evidence type="ECO:0000256" key="4">
    <source>
        <dbReference type="SAM" id="MobiDB-lite"/>
    </source>
</evidence>
<keyword evidence="3" id="KW-0411">Iron-sulfur</keyword>
<dbReference type="SUPFAM" id="SSF102114">
    <property type="entry name" value="Radical SAM enzymes"/>
    <property type="match status" value="1"/>
</dbReference>
<dbReference type="GO" id="GO:0003824">
    <property type="term" value="F:catalytic activity"/>
    <property type="evidence" value="ECO:0007669"/>
    <property type="project" value="InterPro"/>
</dbReference>
<dbReference type="SFLD" id="SFLDG01084">
    <property type="entry name" value="Uncharacterised_Radical_SAM_Su"/>
    <property type="match status" value="1"/>
</dbReference>
<protein>
    <recommendedName>
        <fullName evidence="7">Radical SAM core domain-containing protein</fullName>
    </recommendedName>
</protein>
<name>A0A812WFT5_9DINO</name>
<dbReference type="GO" id="GO:0051536">
    <property type="term" value="F:iron-sulfur cluster binding"/>
    <property type="evidence" value="ECO:0007669"/>
    <property type="project" value="UniProtKB-KW"/>
</dbReference>
<dbReference type="SFLD" id="SFLDS00029">
    <property type="entry name" value="Radical_SAM"/>
    <property type="match status" value="1"/>
</dbReference>
<organism evidence="5 6">
    <name type="scientific">Symbiodinium necroappetens</name>
    <dbReference type="NCBI Taxonomy" id="1628268"/>
    <lineage>
        <taxon>Eukaryota</taxon>
        <taxon>Sar</taxon>
        <taxon>Alveolata</taxon>
        <taxon>Dinophyceae</taxon>
        <taxon>Suessiales</taxon>
        <taxon>Symbiodiniaceae</taxon>
        <taxon>Symbiodinium</taxon>
    </lineage>
</organism>
<keyword evidence="2" id="KW-0408">Iron</keyword>
<sequence>MRRWGRHRISVRYEESPVEPAAADGLRENETIVQPSREQPNEQRRLLPPPKLRSRLPLVDPSMLQRVGTAYRSQSEIEIATGAAMSASCVSGASAWPAVVGGEHSDDLAAYSPTEVSQLVQFLESELGPHSVRKARRDQHARRQPIACGVQIISGHSCSYACRYCYIQDWYPFIEPTPTQMSGQEVLLSLLSNPNWIPSRDFIILGDVCDPFHPNLEVRTMEYIRAAAPLGSPIQFSTKSGIGRPVCEQLRQWSETFQCPINALVTITTIRHVQDLEPNAPSIQTRLDTIRALSAAGLSVFVFMRPLLPGSCEDFSEVLHAAKACGAEGVVVGSLRVSRKIYRRLRQSKTVDIETVDQQLRETGMEPRSLTEEQVDIQDEPLRAAVVSQASALGLSAVRRACCANAIGSQMPCRKAKCLMRELMW</sequence>
<dbReference type="PANTHER" id="PTHR43432:SF4">
    <property type="entry name" value="RADICAL SAM CORE DOMAIN-CONTAINING PROTEIN"/>
    <property type="match status" value="1"/>
</dbReference>